<feature type="transmembrane region" description="Helical" evidence="2">
    <location>
        <begin position="73"/>
        <end position="94"/>
    </location>
</feature>
<reference evidence="5" key="1">
    <citation type="journal article" date="2019" name="Int. J. Syst. Evol. Microbiol.">
        <title>The Global Catalogue of Microorganisms (GCM) 10K type strain sequencing project: providing services to taxonomists for standard genome sequencing and annotation.</title>
        <authorList>
            <consortium name="The Broad Institute Genomics Platform"/>
            <consortium name="The Broad Institute Genome Sequencing Center for Infectious Disease"/>
            <person name="Wu L."/>
            <person name="Ma J."/>
        </authorList>
    </citation>
    <scope>NUCLEOTIDE SEQUENCE [LARGE SCALE GENOMIC DNA]</scope>
    <source>
        <strain evidence="5">CGMCC 4.7371</strain>
    </source>
</reference>
<dbReference type="InterPro" id="IPR057561">
    <property type="entry name" value="NADase_transloc"/>
</dbReference>
<evidence type="ECO:0000259" key="3">
    <source>
        <dbReference type="Pfam" id="PF25302"/>
    </source>
</evidence>
<accession>A0ABQ2N8J6</accession>
<evidence type="ECO:0000256" key="2">
    <source>
        <dbReference type="SAM" id="Phobius"/>
    </source>
</evidence>
<feature type="domain" description="NAD glycohydrolase translocation F5/8 type C" evidence="3">
    <location>
        <begin position="158"/>
        <end position="282"/>
    </location>
</feature>
<dbReference type="RefSeq" id="WP_188783029.1">
    <property type="nucleotide sequence ID" value="NZ_BMNI01000002.1"/>
</dbReference>
<dbReference type="EMBL" id="BMNI01000002">
    <property type="protein sequence ID" value="GGO87191.1"/>
    <property type="molecule type" value="Genomic_DNA"/>
</dbReference>
<evidence type="ECO:0000256" key="1">
    <source>
        <dbReference type="SAM" id="MobiDB-lite"/>
    </source>
</evidence>
<proteinExistence type="predicted"/>
<feature type="compositionally biased region" description="Low complexity" evidence="1">
    <location>
        <begin position="105"/>
        <end position="120"/>
    </location>
</feature>
<protein>
    <recommendedName>
        <fullName evidence="3">NAD glycohydrolase translocation F5/8 type C domain-containing protein</fullName>
    </recommendedName>
</protein>
<comment type="caution">
    <text evidence="4">The sequence shown here is derived from an EMBL/GenBank/DDBJ whole genome shotgun (WGS) entry which is preliminary data.</text>
</comment>
<feature type="region of interest" description="Disordered" evidence="1">
    <location>
        <begin position="97"/>
        <end position="131"/>
    </location>
</feature>
<dbReference type="Proteomes" id="UP000655410">
    <property type="component" value="Unassembled WGS sequence"/>
</dbReference>
<sequence length="286" mass="29657">MPVYCMHCGAELGAGRFCTNCGTPVGSATPPVDVEILDAPPAPATARTAPTAPAAAVPAAAPARASTDHRPHWTGWLLLAVAVLLAALLGSCLARGSDHPKKASAEPTASASTAWASPSKGSPTPADTGRAGVDLARDATVTAPRPIRPGTDLAGHRVPYPATNMLDGRRDSAYRLAGDATGTVIRFDLGSERTVTAVGLVNGYAKVDGATDWYPLNRRIQRVEWRFADGTTVQQDLVDTPDLQAMQVAPEKTSWVELRLVQVSKPGGGHGGKDTTAISDVLLLGS</sequence>
<gene>
    <name evidence="4" type="ORF">GCM10011584_11210</name>
</gene>
<evidence type="ECO:0000313" key="5">
    <source>
        <dbReference type="Proteomes" id="UP000655410"/>
    </source>
</evidence>
<keyword evidence="2" id="KW-0812">Transmembrane</keyword>
<keyword evidence="2" id="KW-1133">Transmembrane helix</keyword>
<dbReference type="NCBIfam" id="NF047619">
    <property type="entry name" value="NADase_discoid"/>
    <property type="match status" value="1"/>
</dbReference>
<organism evidence="4 5">
    <name type="scientific">Nocardioides phosphati</name>
    <dbReference type="NCBI Taxonomy" id="1867775"/>
    <lineage>
        <taxon>Bacteria</taxon>
        <taxon>Bacillati</taxon>
        <taxon>Actinomycetota</taxon>
        <taxon>Actinomycetes</taxon>
        <taxon>Propionibacteriales</taxon>
        <taxon>Nocardioidaceae</taxon>
        <taxon>Nocardioides</taxon>
    </lineage>
</organism>
<keyword evidence="5" id="KW-1185">Reference proteome</keyword>
<evidence type="ECO:0000313" key="4">
    <source>
        <dbReference type="EMBL" id="GGO87191.1"/>
    </source>
</evidence>
<dbReference type="Pfam" id="PF25302">
    <property type="entry name" value="NADase_transloc"/>
    <property type="match status" value="1"/>
</dbReference>
<name>A0ABQ2N8J6_9ACTN</name>
<keyword evidence="2" id="KW-0472">Membrane</keyword>